<dbReference type="Proteomes" id="UP001499979">
    <property type="component" value="Unassembled WGS sequence"/>
</dbReference>
<accession>A0ABN1U6H1</accession>
<dbReference type="EMBL" id="BAAAJE010000001">
    <property type="protein sequence ID" value="GAA1124972.1"/>
    <property type="molecule type" value="Genomic_DNA"/>
</dbReference>
<feature type="transmembrane region" description="Helical" evidence="1">
    <location>
        <begin position="109"/>
        <end position="131"/>
    </location>
</feature>
<sequence length="176" mass="18394">MKPLQSIAMGFVIIAISARSHGYDLLPDPVGWLLVLQGLGALPDPLPHRPTLRTLGFVALLMSIVLWFPALADGLENTDESLLWAANLPQLAFVALLCRALAELADGSAARWLTTASTLTVVAALLPVVVLGAGASGLLAVMVVGSAAVLVLVIVLLFRYAARPWAGPQVDQTTPG</sequence>
<name>A0ABN1U6H1_9ACTN</name>
<proteinExistence type="predicted"/>
<keyword evidence="1" id="KW-1133">Transmembrane helix</keyword>
<organism evidence="2 3">
    <name type="scientific">Nocardioides aquiterrae</name>
    <dbReference type="NCBI Taxonomy" id="203799"/>
    <lineage>
        <taxon>Bacteria</taxon>
        <taxon>Bacillati</taxon>
        <taxon>Actinomycetota</taxon>
        <taxon>Actinomycetes</taxon>
        <taxon>Propionibacteriales</taxon>
        <taxon>Nocardioidaceae</taxon>
        <taxon>Nocardioides</taxon>
    </lineage>
</organism>
<protein>
    <submittedName>
        <fullName evidence="2">Uncharacterized protein</fullName>
    </submittedName>
</protein>
<evidence type="ECO:0000256" key="1">
    <source>
        <dbReference type="SAM" id="Phobius"/>
    </source>
</evidence>
<feature type="transmembrane region" description="Helical" evidence="1">
    <location>
        <begin position="84"/>
        <end position="102"/>
    </location>
</feature>
<feature type="transmembrane region" description="Helical" evidence="1">
    <location>
        <begin position="54"/>
        <end position="72"/>
    </location>
</feature>
<reference evidence="2 3" key="1">
    <citation type="journal article" date="2019" name="Int. J. Syst. Evol. Microbiol.">
        <title>The Global Catalogue of Microorganisms (GCM) 10K type strain sequencing project: providing services to taxonomists for standard genome sequencing and annotation.</title>
        <authorList>
            <consortium name="The Broad Institute Genomics Platform"/>
            <consortium name="The Broad Institute Genome Sequencing Center for Infectious Disease"/>
            <person name="Wu L."/>
            <person name="Ma J."/>
        </authorList>
    </citation>
    <scope>NUCLEOTIDE SEQUENCE [LARGE SCALE GENOMIC DNA]</scope>
    <source>
        <strain evidence="2 3">JCM 11813</strain>
    </source>
</reference>
<comment type="caution">
    <text evidence="2">The sequence shown here is derived from an EMBL/GenBank/DDBJ whole genome shotgun (WGS) entry which is preliminary data.</text>
</comment>
<keyword evidence="1" id="KW-0472">Membrane</keyword>
<gene>
    <name evidence="2" type="ORF">GCM10009606_00720</name>
</gene>
<keyword evidence="3" id="KW-1185">Reference proteome</keyword>
<feature type="transmembrane region" description="Helical" evidence="1">
    <location>
        <begin position="137"/>
        <end position="158"/>
    </location>
</feature>
<dbReference type="RefSeq" id="WP_343904627.1">
    <property type="nucleotide sequence ID" value="NZ_BAAAJE010000001.1"/>
</dbReference>
<evidence type="ECO:0000313" key="3">
    <source>
        <dbReference type="Proteomes" id="UP001499979"/>
    </source>
</evidence>
<evidence type="ECO:0000313" key="2">
    <source>
        <dbReference type="EMBL" id="GAA1124972.1"/>
    </source>
</evidence>
<keyword evidence="1" id="KW-0812">Transmembrane</keyword>